<feature type="region of interest" description="Disordered" evidence="1">
    <location>
        <begin position="78"/>
        <end position="115"/>
    </location>
</feature>
<dbReference type="Proteomes" id="UP001054821">
    <property type="component" value="Chromosome 2"/>
</dbReference>
<reference evidence="2 3" key="1">
    <citation type="journal article" date="2022" name="G3 (Bethesda)">
        <title>Whole-genome sequence and methylome profiling of the almond [Prunus dulcis (Mill.) D.A. Webb] cultivar 'Nonpareil'.</title>
        <authorList>
            <person name="D'Amico-Willman K.M."/>
            <person name="Ouma W.Z."/>
            <person name="Meulia T."/>
            <person name="Sideli G.M."/>
            <person name="Gradziel T.M."/>
            <person name="Fresnedo-Ramirez J."/>
        </authorList>
    </citation>
    <scope>NUCLEOTIDE SEQUENCE [LARGE SCALE GENOMIC DNA]</scope>
    <source>
        <strain evidence="2">Clone GOH B32 T37-40</strain>
    </source>
</reference>
<evidence type="ECO:0000256" key="1">
    <source>
        <dbReference type="SAM" id="MobiDB-lite"/>
    </source>
</evidence>
<accession>A0AAD4WIA9</accession>
<sequence>MCTQIIKATGNEEIGHPPVQSNRAGGWGNHGRTTNCVLCTSTRKHLKATGNGKTGQPPVQSNRGRWLRKSLSDNCVLSTGTPKHLKANENGETGQLPVQSNRKGGSGNHCRTTVS</sequence>
<feature type="compositionally biased region" description="Polar residues" evidence="1">
    <location>
        <begin position="90"/>
        <end position="115"/>
    </location>
</feature>
<keyword evidence="3" id="KW-1185">Reference proteome</keyword>
<evidence type="ECO:0000313" key="2">
    <source>
        <dbReference type="EMBL" id="KAI5344030.1"/>
    </source>
</evidence>
<dbReference type="EMBL" id="JAJFAZ020000002">
    <property type="protein sequence ID" value="KAI5344030.1"/>
    <property type="molecule type" value="Genomic_DNA"/>
</dbReference>
<name>A0AAD4WIA9_PRUDU</name>
<feature type="region of interest" description="Disordered" evidence="1">
    <location>
        <begin position="7"/>
        <end position="29"/>
    </location>
</feature>
<protein>
    <submittedName>
        <fullName evidence="2">Uncharacterized protein</fullName>
    </submittedName>
</protein>
<dbReference type="AlphaFoldDB" id="A0AAD4WIA9"/>
<evidence type="ECO:0000313" key="3">
    <source>
        <dbReference type="Proteomes" id="UP001054821"/>
    </source>
</evidence>
<gene>
    <name evidence="2" type="ORF">L3X38_011907</name>
</gene>
<proteinExistence type="predicted"/>
<comment type="caution">
    <text evidence="2">The sequence shown here is derived from an EMBL/GenBank/DDBJ whole genome shotgun (WGS) entry which is preliminary data.</text>
</comment>
<organism evidence="2 3">
    <name type="scientific">Prunus dulcis</name>
    <name type="common">Almond</name>
    <name type="synonym">Amygdalus dulcis</name>
    <dbReference type="NCBI Taxonomy" id="3755"/>
    <lineage>
        <taxon>Eukaryota</taxon>
        <taxon>Viridiplantae</taxon>
        <taxon>Streptophyta</taxon>
        <taxon>Embryophyta</taxon>
        <taxon>Tracheophyta</taxon>
        <taxon>Spermatophyta</taxon>
        <taxon>Magnoliopsida</taxon>
        <taxon>eudicotyledons</taxon>
        <taxon>Gunneridae</taxon>
        <taxon>Pentapetalae</taxon>
        <taxon>rosids</taxon>
        <taxon>fabids</taxon>
        <taxon>Rosales</taxon>
        <taxon>Rosaceae</taxon>
        <taxon>Amygdaloideae</taxon>
        <taxon>Amygdaleae</taxon>
        <taxon>Prunus</taxon>
    </lineage>
</organism>